<gene>
    <name evidence="8" type="ORF">FHX64_002538</name>
</gene>
<evidence type="ECO:0000256" key="1">
    <source>
        <dbReference type="ARBA" id="ARBA00001966"/>
    </source>
</evidence>
<protein>
    <recommendedName>
        <fullName evidence="7">Radical SAM core domain-containing protein</fullName>
    </recommendedName>
</protein>
<dbReference type="AlphaFoldDB" id="A0A7W5DT91"/>
<feature type="domain" description="Radical SAM core" evidence="7">
    <location>
        <begin position="94"/>
        <end position="263"/>
    </location>
</feature>
<accession>A0A7W5DT91</accession>
<dbReference type="SFLD" id="SFLDS00029">
    <property type="entry name" value="Radical_SAM"/>
    <property type="match status" value="1"/>
</dbReference>
<proteinExistence type="predicted"/>
<keyword evidence="3" id="KW-0949">S-adenosyl-L-methionine</keyword>
<keyword evidence="4" id="KW-0479">Metal-binding</keyword>
<dbReference type="PANTHER" id="PTHR43787:SF3">
    <property type="entry name" value="ARYLSULFATASE REGULATORY PROTEIN"/>
    <property type="match status" value="1"/>
</dbReference>
<keyword evidence="9" id="KW-1185">Reference proteome</keyword>
<evidence type="ECO:0000256" key="2">
    <source>
        <dbReference type="ARBA" id="ARBA00022485"/>
    </source>
</evidence>
<keyword evidence="5" id="KW-0408">Iron</keyword>
<evidence type="ECO:0000313" key="9">
    <source>
        <dbReference type="Proteomes" id="UP000544222"/>
    </source>
</evidence>
<dbReference type="SFLD" id="SFLDG01067">
    <property type="entry name" value="SPASM/twitch_domain_containing"/>
    <property type="match status" value="1"/>
</dbReference>
<dbReference type="InterPro" id="IPR007197">
    <property type="entry name" value="rSAM"/>
</dbReference>
<dbReference type="UniPathway" id="UPA00782"/>
<evidence type="ECO:0000256" key="3">
    <source>
        <dbReference type="ARBA" id="ARBA00022691"/>
    </source>
</evidence>
<dbReference type="InterPro" id="IPR013785">
    <property type="entry name" value="Aldolase_TIM"/>
</dbReference>
<dbReference type="EMBL" id="JACHYB010000002">
    <property type="protein sequence ID" value="MBB3188340.1"/>
    <property type="molecule type" value="Genomic_DNA"/>
</dbReference>
<evidence type="ECO:0000313" key="8">
    <source>
        <dbReference type="EMBL" id="MBB3188340.1"/>
    </source>
</evidence>
<evidence type="ECO:0000256" key="6">
    <source>
        <dbReference type="ARBA" id="ARBA00023014"/>
    </source>
</evidence>
<evidence type="ECO:0000256" key="4">
    <source>
        <dbReference type="ARBA" id="ARBA00022723"/>
    </source>
</evidence>
<dbReference type="RefSeq" id="WP_183414095.1">
    <property type="nucleotide sequence ID" value="NZ_JACHYB010000002.1"/>
</dbReference>
<dbReference type="InterPro" id="IPR023885">
    <property type="entry name" value="4Fe4S-binding_SPASM_dom"/>
</dbReference>
<dbReference type="GO" id="GO:0046872">
    <property type="term" value="F:metal ion binding"/>
    <property type="evidence" value="ECO:0007669"/>
    <property type="project" value="UniProtKB-KW"/>
</dbReference>
<organism evidence="8 9">
    <name type="scientific">Microbacter margulisiae</name>
    <dbReference type="NCBI Taxonomy" id="1350067"/>
    <lineage>
        <taxon>Bacteria</taxon>
        <taxon>Pseudomonadati</taxon>
        <taxon>Bacteroidota</taxon>
        <taxon>Bacteroidia</taxon>
        <taxon>Bacteroidales</taxon>
        <taxon>Porphyromonadaceae</taxon>
        <taxon>Microbacter</taxon>
    </lineage>
</organism>
<keyword evidence="6" id="KW-0411">Iron-sulfur</keyword>
<dbReference type="InterPro" id="IPR058240">
    <property type="entry name" value="rSAM_sf"/>
</dbReference>
<dbReference type="Gene3D" id="3.20.20.70">
    <property type="entry name" value="Aldolase class I"/>
    <property type="match status" value="1"/>
</dbReference>
<keyword evidence="2" id="KW-0004">4Fe-4S</keyword>
<comment type="caution">
    <text evidence="8">The sequence shown here is derived from an EMBL/GenBank/DDBJ whole genome shotgun (WGS) entry which is preliminary data.</text>
</comment>
<dbReference type="NCBIfam" id="TIGR04085">
    <property type="entry name" value="rSAM_more_4Fe4S"/>
    <property type="match status" value="1"/>
</dbReference>
<evidence type="ECO:0000256" key="5">
    <source>
        <dbReference type="ARBA" id="ARBA00023004"/>
    </source>
</evidence>
<dbReference type="Pfam" id="PF04055">
    <property type="entry name" value="Radical_SAM"/>
    <property type="match status" value="1"/>
</dbReference>
<dbReference type="GO" id="GO:0003824">
    <property type="term" value="F:catalytic activity"/>
    <property type="evidence" value="ECO:0007669"/>
    <property type="project" value="InterPro"/>
</dbReference>
<dbReference type="Proteomes" id="UP000544222">
    <property type="component" value="Unassembled WGS sequence"/>
</dbReference>
<evidence type="ECO:0000259" key="7">
    <source>
        <dbReference type="Pfam" id="PF04055"/>
    </source>
</evidence>
<dbReference type="GO" id="GO:0051539">
    <property type="term" value="F:4 iron, 4 sulfur cluster binding"/>
    <property type="evidence" value="ECO:0007669"/>
    <property type="project" value="UniProtKB-KW"/>
</dbReference>
<name>A0A7W5DT91_9PORP</name>
<sequence length="428" mass="50194">MRVSQYNIFFPHLHYVVGYNALADDFIFLTVELYELFSNTLLEDINRLETLHPDFWNLLVAKSFCIPEQTDELQKVKDLVYSIDRNSEHYHLIINPTLNCNFKCWYCYETHIPGSKMNKDTIEKIKRHIAKKLSNGIIKQFTVSWFGGEPLLYFKQVILPMLEFVHEYTGSRDIQFNSDFTSNGLLIDDNILSACKNLHVTQWQITLDGHRKRHNQVRYIGQGKESYDLIVANIKRCLQAGMKVTCRINLSKETLTEDVTQIIEDFSDLSSSEKQLIDFSFNKVWQESTDLHTEILQIIKFFHDQNFVVNYNKFIDTVRNSCYADKMNQATINYNGDVFKCTARDFIPESKEGILTEKGDIEWNKKYYERMDAKFHNPSCLICKILPICNGGCSQQALEHKGREYCIHNYDENIKLDIIRDKLLYVIN</sequence>
<dbReference type="CDD" id="cd01335">
    <property type="entry name" value="Radical_SAM"/>
    <property type="match status" value="1"/>
</dbReference>
<dbReference type="SUPFAM" id="SSF102114">
    <property type="entry name" value="Radical SAM enzymes"/>
    <property type="match status" value="1"/>
</dbReference>
<comment type="cofactor">
    <cofactor evidence="1">
        <name>[4Fe-4S] cluster</name>
        <dbReference type="ChEBI" id="CHEBI:49883"/>
    </cofactor>
</comment>
<reference evidence="8 9" key="1">
    <citation type="submission" date="2020-08" db="EMBL/GenBank/DDBJ databases">
        <title>Genomic Encyclopedia of Type Strains, Phase IV (KMG-IV): sequencing the most valuable type-strain genomes for metagenomic binning, comparative biology and taxonomic classification.</title>
        <authorList>
            <person name="Goeker M."/>
        </authorList>
    </citation>
    <scope>NUCLEOTIDE SEQUENCE [LARGE SCALE GENOMIC DNA]</scope>
    <source>
        <strain evidence="8 9">DSM 27471</strain>
    </source>
</reference>
<dbReference type="PANTHER" id="PTHR43787">
    <property type="entry name" value="FEMO COFACTOR BIOSYNTHESIS PROTEIN NIFB-RELATED"/>
    <property type="match status" value="1"/>
</dbReference>